<keyword evidence="10" id="KW-1185">Reference proteome</keyword>
<dbReference type="PANTHER" id="PTHR31451:SF50">
    <property type="entry name" value="MANNAN ENDO-1,4-BETA-MANNOSIDASE"/>
    <property type="match status" value="1"/>
</dbReference>
<evidence type="ECO:0000256" key="7">
    <source>
        <dbReference type="ARBA" id="ARBA00023295"/>
    </source>
</evidence>
<dbReference type="AlphaFoldDB" id="A0A1S4BN82"/>
<gene>
    <name evidence="11" type="primary">LOC107810100</name>
</gene>
<organism evidence="10 11">
    <name type="scientific">Nicotiana tabacum</name>
    <name type="common">Common tobacco</name>
    <dbReference type="NCBI Taxonomy" id="4097"/>
    <lineage>
        <taxon>Eukaryota</taxon>
        <taxon>Viridiplantae</taxon>
        <taxon>Streptophyta</taxon>
        <taxon>Embryophyta</taxon>
        <taxon>Tracheophyta</taxon>
        <taxon>Spermatophyta</taxon>
        <taxon>Magnoliopsida</taxon>
        <taxon>eudicotyledons</taxon>
        <taxon>Gunneridae</taxon>
        <taxon>Pentapetalae</taxon>
        <taxon>asterids</taxon>
        <taxon>lamiids</taxon>
        <taxon>Solanales</taxon>
        <taxon>Solanaceae</taxon>
        <taxon>Nicotianoideae</taxon>
        <taxon>Nicotianeae</taxon>
        <taxon>Nicotiana</taxon>
    </lineage>
</organism>
<protein>
    <recommendedName>
        <fullName evidence="4">mannan endo-1,4-beta-mannosidase</fullName>
        <ecNumber evidence="4">3.2.1.78</ecNumber>
    </recommendedName>
</protein>
<comment type="catalytic activity">
    <reaction evidence="1">
        <text>Random hydrolysis of (1-&gt;4)-beta-D-mannosidic linkages in mannans, galactomannans and glucomannans.</text>
        <dbReference type="EC" id="3.2.1.78"/>
    </reaction>
</comment>
<evidence type="ECO:0000256" key="6">
    <source>
        <dbReference type="ARBA" id="ARBA00022801"/>
    </source>
</evidence>
<keyword evidence="8" id="KW-0812">Transmembrane</keyword>
<reference evidence="10" key="1">
    <citation type="journal article" date="2014" name="Nat. Commun.">
        <title>The tobacco genome sequence and its comparison with those of tomato and potato.</title>
        <authorList>
            <person name="Sierro N."/>
            <person name="Battey J.N."/>
            <person name="Ouadi S."/>
            <person name="Bakaher N."/>
            <person name="Bovet L."/>
            <person name="Willig A."/>
            <person name="Goepfert S."/>
            <person name="Peitsch M.C."/>
            <person name="Ivanov N.V."/>
        </authorList>
    </citation>
    <scope>NUCLEOTIDE SEQUENCE [LARGE SCALE GENOMIC DNA]</scope>
</reference>
<keyword evidence="5" id="KW-0964">Secreted</keyword>
<comment type="subcellular location">
    <subcellularLocation>
        <location evidence="2">Secreted</location>
    </subcellularLocation>
</comment>
<keyword evidence="7" id="KW-0326">Glycosidase</keyword>
<dbReference type="FunFam" id="3.20.20.80:FF:000012">
    <property type="entry name" value="Mannan endo-1,4-beta-mannosidase 6"/>
    <property type="match status" value="1"/>
</dbReference>
<evidence type="ECO:0000313" key="10">
    <source>
        <dbReference type="Proteomes" id="UP000790787"/>
    </source>
</evidence>
<sequence>MVKSSMSRMLAGNGLFYPIIGFASFIAFLYLSFGDLWVNYSKEINLSFVERNGTQFYVDGKVFYVNGWNSYWLMDHAADYSTRPRIRTMLQASAKMGLTVCRTWAFNDGGYNALQISPGKFDEKVFRALDHVIAEARRNGIRLILSLVNNLQAYGGKTQYVKWAWEEGVALSSSNDSFFYDPSIRRYFKNYVKTVLTRRNIYTGIEYRDDPTIFAWELINEPRCMTDPSGDTLQDWIEEMSTFVKSIDRKHLLTVGLEGFYGPKSPKKSIANPEVWAADLGSDFICNSILSTVDFASVHVYPDHWFHHKNFEEMLKFAAKWMLSHIEDGDRELKKPVLFTEFGLSNDNEDFEPAQRDRFLKMVLDVIYKSAKRNRSGAGSFFWQFLVERMERFNDEYGIVPWENPSTYRLITDQSCRLAKVQGLLSTQVEHLKNFCAPRN</sequence>
<dbReference type="InterPro" id="IPR017853">
    <property type="entry name" value="GH"/>
</dbReference>
<keyword evidence="8" id="KW-1133">Transmembrane helix</keyword>
<dbReference type="PANTHER" id="PTHR31451">
    <property type="match status" value="1"/>
</dbReference>
<proteinExistence type="inferred from homology"/>
<evidence type="ECO:0000256" key="8">
    <source>
        <dbReference type="SAM" id="Phobius"/>
    </source>
</evidence>
<dbReference type="SMR" id="A0A1S4BN82"/>
<dbReference type="GO" id="GO:0000272">
    <property type="term" value="P:polysaccharide catabolic process"/>
    <property type="evidence" value="ECO:0007669"/>
    <property type="project" value="InterPro"/>
</dbReference>
<name>A0A1S4BN82_TOBAC</name>
<dbReference type="EC" id="3.2.1.78" evidence="4"/>
<dbReference type="GO" id="GO:0005576">
    <property type="term" value="C:extracellular region"/>
    <property type="evidence" value="ECO:0007669"/>
    <property type="project" value="UniProtKB-SubCell"/>
</dbReference>
<dbReference type="PaxDb" id="4097-A0A1S4BN82"/>
<evidence type="ECO:0000256" key="3">
    <source>
        <dbReference type="ARBA" id="ARBA00005641"/>
    </source>
</evidence>
<dbReference type="SUPFAM" id="SSF51445">
    <property type="entry name" value="(Trans)glycosidases"/>
    <property type="match status" value="1"/>
</dbReference>
<accession>A0A1S4BN82</accession>
<dbReference type="RefSeq" id="XP_016490324.1">
    <property type="nucleotide sequence ID" value="XM_016634838.2"/>
</dbReference>
<dbReference type="Proteomes" id="UP000790787">
    <property type="component" value="Chromosome 10"/>
</dbReference>
<reference evidence="11" key="2">
    <citation type="submission" date="2025-08" db="UniProtKB">
        <authorList>
            <consortium name="RefSeq"/>
        </authorList>
    </citation>
    <scope>IDENTIFICATION</scope>
    <source>
        <tissue evidence="11">Leaf</tissue>
    </source>
</reference>
<evidence type="ECO:0000256" key="2">
    <source>
        <dbReference type="ARBA" id="ARBA00004613"/>
    </source>
</evidence>
<comment type="similarity">
    <text evidence="3">Belongs to the glycosyl hydrolase 5 (cellulase A) family.</text>
</comment>
<evidence type="ECO:0000256" key="5">
    <source>
        <dbReference type="ARBA" id="ARBA00022525"/>
    </source>
</evidence>
<dbReference type="Gene3D" id="3.20.20.80">
    <property type="entry name" value="Glycosidases"/>
    <property type="match status" value="1"/>
</dbReference>
<dbReference type="RefSeq" id="XP_016490324.1">
    <property type="nucleotide sequence ID" value="XM_016634838.1"/>
</dbReference>
<feature type="transmembrane region" description="Helical" evidence="8">
    <location>
        <begin position="15"/>
        <end position="38"/>
    </location>
</feature>
<feature type="domain" description="Glycoside hydrolase family 5" evidence="9">
    <location>
        <begin position="47"/>
        <end position="385"/>
    </location>
</feature>
<evidence type="ECO:0000259" key="9">
    <source>
        <dbReference type="Pfam" id="PF26410"/>
    </source>
</evidence>
<dbReference type="Pfam" id="PF26410">
    <property type="entry name" value="GH5_mannosidase"/>
    <property type="match status" value="1"/>
</dbReference>
<keyword evidence="8" id="KW-0472">Membrane</keyword>
<dbReference type="GO" id="GO:0016985">
    <property type="term" value="F:mannan endo-1,4-beta-mannosidase activity"/>
    <property type="evidence" value="ECO:0000318"/>
    <property type="project" value="GO_Central"/>
</dbReference>
<dbReference type="InterPro" id="IPR001547">
    <property type="entry name" value="Glyco_hydro_5"/>
</dbReference>
<evidence type="ECO:0000256" key="1">
    <source>
        <dbReference type="ARBA" id="ARBA00001678"/>
    </source>
</evidence>
<dbReference type="InterPro" id="IPR045053">
    <property type="entry name" value="MAN-like"/>
</dbReference>
<evidence type="ECO:0000256" key="4">
    <source>
        <dbReference type="ARBA" id="ARBA00012706"/>
    </source>
</evidence>
<dbReference type="KEGG" id="nta:107810100"/>
<evidence type="ECO:0000313" key="11">
    <source>
        <dbReference type="RefSeq" id="XP_016490324.1"/>
    </source>
</evidence>
<dbReference type="STRING" id="4097.A0A1S4BN82"/>
<dbReference type="GeneID" id="107810100"/>
<dbReference type="OMA" id="QGANAYW"/>
<dbReference type="OrthoDB" id="406631at2759"/>
<keyword evidence="6" id="KW-0378">Hydrolase</keyword>